<dbReference type="SMART" id="SM00448">
    <property type="entry name" value="REC"/>
    <property type="match status" value="1"/>
</dbReference>
<reference evidence="6 7" key="1">
    <citation type="submission" date="2017-06" db="EMBL/GenBank/DDBJ databases">
        <authorList>
            <consortium name="Pathogen Informatics"/>
        </authorList>
    </citation>
    <scope>NUCLEOTIDE SEQUENCE [LARGE SCALE GENOMIC DNA]</scope>
    <source>
        <strain evidence="6 7">NCTC13490</strain>
    </source>
</reference>
<name>A0A239XUL3_9FLAO</name>
<dbReference type="SUPFAM" id="SSF52172">
    <property type="entry name" value="CheY-like"/>
    <property type="match status" value="1"/>
</dbReference>
<dbReference type="PROSITE" id="PS50110">
    <property type="entry name" value="RESPONSE_REGULATORY"/>
    <property type="match status" value="1"/>
</dbReference>
<protein>
    <submittedName>
        <fullName evidence="6">Response regulator protein vraR</fullName>
    </submittedName>
</protein>
<dbReference type="GO" id="GO:0000160">
    <property type="term" value="P:phosphorelay signal transduction system"/>
    <property type="evidence" value="ECO:0007669"/>
    <property type="project" value="InterPro"/>
</dbReference>
<evidence type="ECO:0000313" key="6">
    <source>
        <dbReference type="EMBL" id="SNV49714.1"/>
    </source>
</evidence>
<dbReference type="InterPro" id="IPR001789">
    <property type="entry name" value="Sig_transdc_resp-reg_receiver"/>
</dbReference>
<feature type="modified residue" description="4-aspartylphosphate" evidence="4">
    <location>
        <position position="60"/>
    </location>
</feature>
<evidence type="ECO:0000256" key="3">
    <source>
        <dbReference type="ARBA" id="ARBA00023163"/>
    </source>
</evidence>
<sequence>MSKEPTIKIAFIDDHDLLRKGICDFLIGYGFEVLFEAENGKSAIDKIALCEYVPDLCIVDVNMPVMNGFETTKKLLEIYPQLKILAFSVNDDEKDVIKMLECGANGYVLKGADPDELKKAVETLFNGGQYFSAGIVEIAQDYYKN</sequence>
<gene>
    <name evidence="6" type="primary">vraR</name>
    <name evidence="6" type="ORF">SAMEA4412677_02191</name>
</gene>
<organism evidence="6 7">
    <name type="scientific">Chryseobacterium taklimakanense</name>
    <dbReference type="NCBI Taxonomy" id="536441"/>
    <lineage>
        <taxon>Bacteria</taxon>
        <taxon>Pseudomonadati</taxon>
        <taxon>Bacteroidota</taxon>
        <taxon>Flavobacteriia</taxon>
        <taxon>Flavobacteriales</taxon>
        <taxon>Weeksellaceae</taxon>
        <taxon>Chryseobacterium group</taxon>
        <taxon>Chryseobacterium</taxon>
    </lineage>
</organism>
<evidence type="ECO:0000313" key="7">
    <source>
        <dbReference type="Proteomes" id="UP000215196"/>
    </source>
</evidence>
<keyword evidence="7" id="KW-1185">Reference proteome</keyword>
<keyword evidence="1" id="KW-0805">Transcription regulation</keyword>
<dbReference type="Gene3D" id="3.40.50.2300">
    <property type="match status" value="1"/>
</dbReference>
<dbReference type="InterPro" id="IPR058245">
    <property type="entry name" value="NreC/VraR/RcsB-like_REC"/>
</dbReference>
<accession>A0A239XUL3</accession>
<dbReference type="KEGG" id="ctak:4412677_02191"/>
<evidence type="ECO:0000256" key="4">
    <source>
        <dbReference type="PROSITE-ProRule" id="PRU00169"/>
    </source>
</evidence>
<dbReference type="InterPro" id="IPR011006">
    <property type="entry name" value="CheY-like_superfamily"/>
</dbReference>
<dbReference type="AlphaFoldDB" id="A0A239XUL3"/>
<keyword evidence="2" id="KW-0238">DNA-binding</keyword>
<dbReference type="EMBL" id="LT906465">
    <property type="protein sequence ID" value="SNV49714.1"/>
    <property type="molecule type" value="Genomic_DNA"/>
</dbReference>
<dbReference type="InterPro" id="IPR039420">
    <property type="entry name" value="WalR-like"/>
</dbReference>
<evidence type="ECO:0000259" key="5">
    <source>
        <dbReference type="PROSITE" id="PS50110"/>
    </source>
</evidence>
<feature type="domain" description="Response regulatory" evidence="5">
    <location>
        <begin position="8"/>
        <end position="125"/>
    </location>
</feature>
<dbReference type="CDD" id="cd17535">
    <property type="entry name" value="REC_NarL-like"/>
    <property type="match status" value="1"/>
</dbReference>
<dbReference type="RefSeq" id="WP_095073142.1">
    <property type="nucleotide sequence ID" value="NZ_LT906465.1"/>
</dbReference>
<keyword evidence="4" id="KW-0597">Phosphoprotein</keyword>
<evidence type="ECO:0000256" key="2">
    <source>
        <dbReference type="ARBA" id="ARBA00023125"/>
    </source>
</evidence>
<proteinExistence type="predicted"/>
<dbReference type="Proteomes" id="UP000215196">
    <property type="component" value="Chromosome 1"/>
</dbReference>
<dbReference type="Pfam" id="PF00072">
    <property type="entry name" value="Response_reg"/>
    <property type="match status" value="1"/>
</dbReference>
<dbReference type="GO" id="GO:0003677">
    <property type="term" value="F:DNA binding"/>
    <property type="evidence" value="ECO:0007669"/>
    <property type="project" value="UniProtKB-KW"/>
</dbReference>
<dbReference type="PANTHER" id="PTHR43214">
    <property type="entry name" value="TWO-COMPONENT RESPONSE REGULATOR"/>
    <property type="match status" value="1"/>
</dbReference>
<evidence type="ECO:0000256" key="1">
    <source>
        <dbReference type="ARBA" id="ARBA00023015"/>
    </source>
</evidence>
<keyword evidence="3" id="KW-0804">Transcription</keyword>
<dbReference type="PANTHER" id="PTHR43214:SF41">
    <property type="entry name" value="NITRATE_NITRITE RESPONSE REGULATOR PROTEIN NARP"/>
    <property type="match status" value="1"/>
</dbReference>